<keyword evidence="3" id="KW-1185">Reference proteome</keyword>
<dbReference type="Gene3D" id="1.10.238.270">
    <property type="match status" value="1"/>
</dbReference>
<feature type="signal peptide" evidence="1">
    <location>
        <begin position="1"/>
        <end position="21"/>
    </location>
</feature>
<evidence type="ECO:0000313" key="2">
    <source>
        <dbReference type="EMBL" id="CAD0195930.1"/>
    </source>
</evidence>
<dbReference type="Proteomes" id="UP001154114">
    <property type="component" value="Chromosome 4"/>
</dbReference>
<feature type="chain" id="PRO_5040421626" evidence="1">
    <location>
        <begin position="22"/>
        <end position="185"/>
    </location>
</feature>
<dbReference type="AlphaFoldDB" id="A0A9N8KUD2"/>
<name>A0A9N8KUD2_CHRIL</name>
<proteinExistence type="predicted"/>
<reference evidence="2" key="1">
    <citation type="submission" date="2021-12" db="EMBL/GenBank/DDBJ databases">
        <authorList>
            <person name="King R."/>
        </authorList>
    </citation>
    <scope>NUCLEOTIDE SEQUENCE</scope>
</reference>
<gene>
    <name evidence="2" type="ORF">CINC_LOCUS10226</name>
</gene>
<dbReference type="EMBL" id="LR824007">
    <property type="protein sequence ID" value="CAD0195930.1"/>
    <property type="molecule type" value="Genomic_DNA"/>
</dbReference>
<dbReference type="PROSITE" id="PS51257">
    <property type="entry name" value="PROKAR_LIPOPROTEIN"/>
    <property type="match status" value="1"/>
</dbReference>
<protein>
    <submittedName>
        <fullName evidence="2">Uncharacterized protein</fullName>
    </submittedName>
</protein>
<evidence type="ECO:0000313" key="3">
    <source>
        <dbReference type="Proteomes" id="UP001154114"/>
    </source>
</evidence>
<sequence length="185" mass="20627">MDCRAGIISLILFVGTPVVFSCVTPEQGEACDAVFSANAMLRSCCSPMQEFVDIIQDCQKQAKTKKYTCKVSQCVTTKYGILTNGKIDEEKVKALIKDLNEKTPDSKPLNDMVLKNCLKKKYRQYGTVDRKCDVMKFQSCAFVAYLFGCQKFTKKTSYCKTLSANVATCKPALAAYLKKNNNKPC</sequence>
<keyword evidence="1" id="KW-0732">Signal</keyword>
<accession>A0A9N8KUD2</accession>
<evidence type="ECO:0000256" key="1">
    <source>
        <dbReference type="SAM" id="SignalP"/>
    </source>
</evidence>
<dbReference type="OrthoDB" id="7234983at2759"/>
<organism evidence="2 3">
    <name type="scientific">Chrysodeixis includens</name>
    <name type="common">Soybean looper</name>
    <name type="synonym">Pseudoplusia includens</name>
    <dbReference type="NCBI Taxonomy" id="689277"/>
    <lineage>
        <taxon>Eukaryota</taxon>
        <taxon>Metazoa</taxon>
        <taxon>Ecdysozoa</taxon>
        <taxon>Arthropoda</taxon>
        <taxon>Hexapoda</taxon>
        <taxon>Insecta</taxon>
        <taxon>Pterygota</taxon>
        <taxon>Neoptera</taxon>
        <taxon>Endopterygota</taxon>
        <taxon>Lepidoptera</taxon>
        <taxon>Glossata</taxon>
        <taxon>Ditrysia</taxon>
        <taxon>Noctuoidea</taxon>
        <taxon>Noctuidae</taxon>
        <taxon>Plusiinae</taxon>
        <taxon>Chrysodeixis</taxon>
    </lineage>
</organism>